<name>A0A6N6VW74_9BACT</name>
<dbReference type="RefSeq" id="WP_153419947.1">
    <property type="nucleotide sequence ID" value="NZ_WFLM01000003.1"/>
</dbReference>
<dbReference type="InterPro" id="IPR004613">
    <property type="entry name" value="RNase_J"/>
</dbReference>
<evidence type="ECO:0000259" key="8">
    <source>
        <dbReference type="SMART" id="SM00849"/>
    </source>
</evidence>
<keyword evidence="1" id="KW-0963">Cytoplasm</keyword>
<evidence type="ECO:0000256" key="3">
    <source>
        <dbReference type="ARBA" id="ARBA00022723"/>
    </source>
</evidence>
<keyword evidence="10" id="KW-1185">Reference proteome</keyword>
<dbReference type="GO" id="GO:0004527">
    <property type="term" value="F:exonuclease activity"/>
    <property type="evidence" value="ECO:0007669"/>
    <property type="project" value="UniProtKB-KW"/>
</dbReference>
<protein>
    <submittedName>
        <fullName evidence="9">RNase J family beta-CASP ribonuclease</fullName>
    </submittedName>
</protein>
<dbReference type="NCBIfam" id="TIGR00649">
    <property type="entry name" value="MG423"/>
    <property type="match status" value="1"/>
</dbReference>
<dbReference type="InterPro" id="IPR001279">
    <property type="entry name" value="Metallo-B-lactamas"/>
</dbReference>
<dbReference type="Proteomes" id="UP000437748">
    <property type="component" value="Unassembled WGS sequence"/>
</dbReference>
<dbReference type="InterPro" id="IPR011108">
    <property type="entry name" value="RMMBL"/>
</dbReference>
<dbReference type="SUPFAM" id="SSF56281">
    <property type="entry name" value="Metallo-hydrolase/oxidoreductase"/>
    <property type="match status" value="1"/>
</dbReference>
<evidence type="ECO:0000256" key="6">
    <source>
        <dbReference type="ARBA" id="ARBA00022839"/>
    </source>
</evidence>
<sequence length="551" mass="61954">MDSHSLKIIPLGGCGEIGMNMTVLCVMDRYYFIDAGALFPDASLLGVDLILPDTKFIDENQIQPDAWLITHGHEDHIGALPYLFKKYPAPIYGTEFTLELIKSKFEEAGIYDAIFNLWNYFDPVYFRNMKVTVFPVNHSIADASGLFFETKIGNILHMGDFRIDYSPPEKSMTHKNVEKVTEGKTVTLMMSDSTNSFQTGTDMSESEISPHMIDFLDKENGIVIIATFASNIWRLQSIFEAAYLTDRKIALLGKSLLKNTEIASRLGLLNFSNNIFIEIQDIYKYPRNEVCILCTGSQGESFSGLHRLAWNNVSDFRIDEKDTVIFSSRIIPGNERTIESLITQFTRIGCKVITSKENKSIHVSGHGYQEDLITCINTAKPISFLPVHGTYRHLKKHREIAISCGVSPDKAFLAENGDVVVVGPDIIGVVDSVSSGRDYVCPGGIFSQSSQIYKDRVALIHGGVAVVSIVFEENTYNIIGEPSVAFKGIPLNPEHLAKKVPLIFNNVYESSIKKRNFNEDILQDDLRIGVRRFIEKRLNFKTNVIIMFQRI</sequence>
<dbReference type="Pfam" id="PF07521">
    <property type="entry name" value="RMMBL"/>
    <property type="match status" value="1"/>
</dbReference>
<feature type="domain" description="Metallo-beta-lactamase" evidence="8">
    <location>
        <begin position="18"/>
        <end position="212"/>
    </location>
</feature>
<reference evidence="9 10" key="1">
    <citation type="submission" date="2019-10" db="EMBL/GenBank/DDBJ databases">
        <title>New species of Slilvanegrellaceae.</title>
        <authorList>
            <person name="Pitt A."/>
            <person name="Hahn M.W."/>
        </authorList>
    </citation>
    <scope>NUCLEOTIDE SEQUENCE [LARGE SCALE GENOMIC DNA]</scope>
    <source>
        <strain evidence="9 10">SP-Ram-0.45-NSY-1</strain>
    </source>
</reference>
<dbReference type="InterPro" id="IPR036866">
    <property type="entry name" value="RibonucZ/Hydroxyglut_hydro"/>
</dbReference>
<keyword evidence="3" id="KW-0479">Metal-binding</keyword>
<dbReference type="InterPro" id="IPR055132">
    <property type="entry name" value="RNase_J_b_CASP"/>
</dbReference>
<proteinExistence type="predicted"/>
<dbReference type="OrthoDB" id="9770211at2"/>
<keyword evidence="5" id="KW-0862">Zinc</keyword>
<evidence type="ECO:0000256" key="4">
    <source>
        <dbReference type="ARBA" id="ARBA00022801"/>
    </source>
</evidence>
<dbReference type="GO" id="GO:0003723">
    <property type="term" value="F:RNA binding"/>
    <property type="evidence" value="ECO:0007669"/>
    <property type="project" value="UniProtKB-KW"/>
</dbReference>
<dbReference type="Gene3D" id="3.60.15.10">
    <property type="entry name" value="Ribonuclease Z/Hydroxyacylglutathione hydrolase-like"/>
    <property type="match status" value="1"/>
</dbReference>
<dbReference type="PANTHER" id="PTHR43694:SF1">
    <property type="entry name" value="RIBONUCLEASE J"/>
    <property type="match status" value="1"/>
</dbReference>
<evidence type="ECO:0000313" key="10">
    <source>
        <dbReference type="Proteomes" id="UP000437748"/>
    </source>
</evidence>
<dbReference type="EMBL" id="WFLM01000003">
    <property type="protein sequence ID" value="KAB8038703.1"/>
    <property type="molecule type" value="Genomic_DNA"/>
</dbReference>
<dbReference type="PANTHER" id="PTHR43694">
    <property type="entry name" value="RIBONUCLEASE J"/>
    <property type="match status" value="1"/>
</dbReference>
<gene>
    <name evidence="9" type="ORF">GCL60_07515</name>
</gene>
<dbReference type="CDD" id="cd07714">
    <property type="entry name" value="RNaseJ_MBL-fold"/>
    <property type="match status" value="1"/>
</dbReference>
<evidence type="ECO:0000313" key="9">
    <source>
        <dbReference type="EMBL" id="KAB8038703.1"/>
    </source>
</evidence>
<evidence type="ECO:0000256" key="1">
    <source>
        <dbReference type="ARBA" id="ARBA00022490"/>
    </source>
</evidence>
<keyword evidence="4" id="KW-0378">Hydrolase</keyword>
<keyword evidence="6" id="KW-0269">Exonuclease</keyword>
<evidence type="ECO:0000256" key="7">
    <source>
        <dbReference type="ARBA" id="ARBA00022884"/>
    </source>
</evidence>
<keyword evidence="2" id="KW-0540">Nuclease</keyword>
<evidence type="ECO:0000256" key="2">
    <source>
        <dbReference type="ARBA" id="ARBA00022722"/>
    </source>
</evidence>
<comment type="caution">
    <text evidence="9">The sequence shown here is derived from an EMBL/GenBank/DDBJ whole genome shotgun (WGS) entry which is preliminary data.</text>
</comment>
<dbReference type="Pfam" id="PF17770">
    <property type="entry name" value="RNase_J_C"/>
    <property type="match status" value="1"/>
</dbReference>
<evidence type="ECO:0000256" key="5">
    <source>
        <dbReference type="ARBA" id="ARBA00022833"/>
    </source>
</evidence>
<keyword evidence="7" id="KW-0694">RNA-binding</keyword>
<dbReference type="Pfam" id="PF22505">
    <property type="entry name" value="RNase_J_b_CASP"/>
    <property type="match status" value="1"/>
</dbReference>
<accession>A0A6N6VW74</accession>
<dbReference type="SMART" id="SM00849">
    <property type="entry name" value="Lactamase_B"/>
    <property type="match status" value="1"/>
</dbReference>
<dbReference type="Gene3D" id="3.40.50.10710">
    <property type="entry name" value="Metallo-hydrolase/oxidoreductase"/>
    <property type="match status" value="1"/>
</dbReference>
<dbReference type="Pfam" id="PF00753">
    <property type="entry name" value="Lactamase_B"/>
    <property type="match status" value="1"/>
</dbReference>
<dbReference type="InterPro" id="IPR042173">
    <property type="entry name" value="RNase_J_2"/>
</dbReference>
<dbReference type="GO" id="GO:0046872">
    <property type="term" value="F:metal ion binding"/>
    <property type="evidence" value="ECO:0007669"/>
    <property type="project" value="UniProtKB-KW"/>
</dbReference>
<dbReference type="AlphaFoldDB" id="A0A6N6VW74"/>
<organism evidence="9 10">
    <name type="scientific">Silvanigrella paludirubra</name>
    <dbReference type="NCBI Taxonomy" id="2499159"/>
    <lineage>
        <taxon>Bacteria</taxon>
        <taxon>Pseudomonadati</taxon>
        <taxon>Bdellovibrionota</taxon>
        <taxon>Oligoflexia</taxon>
        <taxon>Silvanigrellales</taxon>
        <taxon>Silvanigrellaceae</taxon>
        <taxon>Silvanigrella</taxon>
    </lineage>
</organism>
<dbReference type="InterPro" id="IPR041636">
    <property type="entry name" value="RNase_J_C"/>
</dbReference>
<dbReference type="Gene3D" id="3.10.20.580">
    <property type="match status" value="1"/>
</dbReference>